<accession>A0AAV2ZHD1</accession>
<dbReference type="AlphaFoldDB" id="A0AAV2ZHD1"/>
<reference evidence="2" key="2">
    <citation type="journal article" date="2023" name="Microbiol Resour">
        <title>Decontamination and Annotation of the Draft Genome Sequence of the Oomycete Lagenidium giganteum ARSEF 373.</title>
        <authorList>
            <person name="Morgan W.R."/>
            <person name="Tartar A."/>
        </authorList>
    </citation>
    <scope>NUCLEOTIDE SEQUENCE</scope>
    <source>
        <strain evidence="2">ARSEF 373</strain>
    </source>
</reference>
<reference evidence="2" key="1">
    <citation type="submission" date="2022-11" db="EMBL/GenBank/DDBJ databases">
        <authorList>
            <person name="Morgan W.R."/>
            <person name="Tartar A."/>
        </authorList>
    </citation>
    <scope>NUCLEOTIDE SEQUENCE</scope>
    <source>
        <strain evidence="2">ARSEF 373</strain>
    </source>
</reference>
<dbReference type="GO" id="GO:0003676">
    <property type="term" value="F:nucleic acid binding"/>
    <property type="evidence" value="ECO:0007669"/>
    <property type="project" value="InterPro"/>
</dbReference>
<dbReference type="Proteomes" id="UP001146120">
    <property type="component" value="Unassembled WGS sequence"/>
</dbReference>
<evidence type="ECO:0000313" key="3">
    <source>
        <dbReference type="Proteomes" id="UP001146120"/>
    </source>
</evidence>
<protein>
    <recommendedName>
        <fullName evidence="1">DDE-1 domain-containing protein</fullName>
    </recommendedName>
</protein>
<dbReference type="InterPro" id="IPR004875">
    <property type="entry name" value="DDE_SF_endonuclease_dom"/>
</dbReference>
<gene>
    <name evidence="2" type="ORF">N0F65_006829</name>
</gene>
<comment type="caution">
    <text evidence="2">The sequence shown here is derived from an EMBL/GenBank/DDBJ whole genome shotgun (WGS) entry which is preliminary data.</text>
</comment>
<evidence type="ECO:0000259" key="1">
    <source>
        <dbReference type="Pfam" id="PF03184"/>
    </source>
</evidence>
<name>A0AAV2ZHD1_9STRA</name>
<proteinExistence type="predicted"/>
<organism evidence="2 3">
    <name type="scientific">Lagenidium giganteum</name>
    <dbReference type="NCBI Taxonomy" id="4803"/>
    <lineage>
        <taxon>Eukaryota</taxon>
        <taxon>Sar</taxon>
        <taxon>Stramenopiles</taxon>
        <taxon>Oomycota</taxon>
        <taxon>Peronosporomycetes</taxon>
        <taxon>Pythiales</taxon>
        <taxon>Pythiaceae</taxon>
    </lineage>
</organism>
<dbReference type="EMBL" id="DAKRPA010000017">
    <property type="protein sequence ID" value="DBA03650.1"/>
    <property type="molecule type" value="Genomic_DNA"/>
</dbReference>
<feature type="domain" description="DDE-1" evidence="1">
    <location>
        <begin position="38"/>
        <end position="106"/>
    </location>
</feature>
<evidence type="ECO:0000313" key="2">
    <source>
        <dbReference type="EMBL" id="DBA03650.1"/>
    </source>
</evidence>
<sequence>MGSRVTIDFIGSQQVPAITDGSESKPGGSVEEEVAAFTHPSVATFTVQENTWFDERVMLEWVETCWAHVVTEPSVLIIDSLKIHKLQSVRRALAELGTIVEYVPQAVPVSRLWCHGTLQAEDAYCLL</sequence>
<dbReference type="Pfam" id="PF03184">
    <property type="entry name" value="DDE_1"/>
    <property type="match status" value="1"/>
</dbReference>
<keyword evidence="3" id="KW-1185">Reference proteome</keyword>